<feature type="compositionally biased region" description="Basic and acidic residues" evidence="1">
    <location>
        <begin position="78"/>
        <end position="89"/>
    </location>
</feature>
<organism evidence="2 3">
    <name type="scientific">Clonorchis sinensis</name>
    <name type="common">Chinese liver fluke</name>
    <dbReference type="NCBI Taxonomy" id="79923"/>
    <lineage>
        <taxon>Eukaryota</taxon>
        <taxon>Metazoa</taxon>
        <taxon>Spiralia</taxon>
        <taxon>Lophotrochozoa</taxon>
        <taxon>Platyhelminthes</taxon>
        <taxon>Trematoda</taxon>
        <taxon>Digenea</taxon>
        <taxon>Opisthorchiida</taxon>
        <taxon>Opisthorchiata</taxon>
        <taxon>Opisthorchiidae</taxon>
        <taxon>Clonorchis</taxon>
    </lineage>
</organism>
<dbReference type="EMBL" id="NIRI02000042">
    <property type="protein sequence ID" value="KAG5447268.1"/>
    <property type="molecule type" value="Genomic_DNA"/>
</dbReference>
<gene>
    <name evidence="2" type="ORF">CSKR_114280</name>
</gene>
<name>A0A419QHM3_CLOSI</name>
<proteinExistence type="predicted"/>
<dbReference type="Proteomes" id="UP000286415">
    <property type="component" value="Unassembled WGS sequence"/>
</dbReference>
<reference evidence="2 3" key="2">
    <citation type="journal article" date="2021" name="Genomics">
        <title>High-quality reference genome for Clonorchis sinensis.</title>
        <authorList>
            <person name="Young N.D."/>
            <person name="Stroehlein A.J."/>
            <person name="Kinkar L."/>
            <person name="Wang T."/>
            <person name="Sohn W.M."/>
            <person name="Chang B.C.H."/>
            <person name="Kaur P."/>
            <person name="Weisz D."/>
            <person name="Dudchenko O."/>
            <person name="Aiden E.L."/>
            <person name="Korhonen P.K."/>
            <person name="Gasser R.B."/>
        </authorList>
    </citation>
    <scope>NUCLEOTIDE SEQUENCE [LARGE SCALE GENOMIC DNA]</scope>
    <source>
        <strain evidence="2">Cs-k2</strain>
    </source>
</reference>
<dbReference type="AlphaFoldDB" id="A0A419QHM3"/>
<dbReference type="InParanoid" id="A0A419QHM3"/>
<evidence type="ECO:0000313" key="3">
    <source>
        <dbReference type="Proteomes" id="UP000286415"/>
    </source>
</evidence>
<comment type="caution">
    <text evidence="2">The sequence shown here is derived from an EMBL/GenBank/DDBJ whole genome shotgun (WGS) entry which is preliminary data.</text>
</comment>
<sequence>MRDPPIQVLSSAAASTQAHTGACMDPPMYVLTHPHTHAGTYERPRKWYFTSLNYILYLCENGLGIRPVTSRLESAVRTRNKFERSHENSRFSTPVPGRERNTRYAVQTSDHLAAPSV</sequence>
<feature type="region of interest" description="Disordered" evidence="1">
    <location>
        <begin position="78"/>
        <end position="117"/>
    </location>
</feature>
<evidence type="ECO:0000256" key="1">
    <source>
        <dbReference type="SAM" id="MobiDB-lite"/>
    </source>
</evidence>
<evidence type="ECO:0000313" key="2">
    <source>
        <dbReference type="EMBL" id="KAG5447268.1"/>
    </source>
</evidence>
<keyword evidence="3" id="KW-1185">Reference proteome</keyword>
<protein>
    <submittedName>
        <fullName evidence="2">Uncharacterized protein</fullName>
    </submittedName>
</protein>
<reference evidence="2 3" key="1">
    <citation type="journal article" date="2018" name="Biotechnol. Adv.">
        <title>Improved genomic resources and new bioinformatic workflow for the carcinogenic parasite Clonorchis sinensis: Biotechnological implications.</title>
        <authorList>
            <person name="Wang D."/>
            <person name="Korhonen P.K."/>
            <person name="Gasser R.B."/>
            <person name="Young N.D."/>
        </authorList>
    </citation>
    <scope>NUCLEOTIDE SEQUENCE [LARGE SCALE GENOMIC DNA]</scope>
    <source>
        <strain evidence="2">Cs-k2</strain>
    </source>
</reference>
<accession>A0A419QHM3</accession>